<dbReference type="Proteomes" id="UP001346149">
    <property type="component" value="Unassembled WGS sequence"/>
</dbReference>
<sequence>MDQDNSHWVCCMQSGPWMWIHFGWGDLQNAMMSKPTGYPNATASGGTFMEEERSLLGYGNTYLGCDVMR</sequence>
<evidence type="ECO:0000313" key="1">
    <source>
        <dbReference type="EMBL" id="KAK4762349.1"/>
    </source>
</evidence>
<gene>
    <name evidence="1" type="ORF">SAY86_008117</name>
</gene>
<keyword evidence="2" id="KW-1185">Reference proteome</keyword>
<proteinExistence type="predicted"/>
<name>A0AAN7QAL2_TRANT</name>
<organism evidence="1 2">
    <name type="scientific">Trapa natans</name>
    <name type="common">Water chestnut</name>
    <dbReference type="NCBI Taxonomy" id="22666"/>
    <lineage>
        <taxon>Eukaryota</taxon>
        <taxon>Viridiplantae</taxon>
        <taxon>Streptophyta</taxon>
        <taxon>Embryophyta</taxon>
        <taxon>Tracheophyta</taxon>
        <taxon>Spermatophyta</taxon>
        <taxon>Magnoliopsida</taxon>
        <taxon>eudicotyledons</taxon>
        <taxon>Gunneridae</taxon>
        <taxon>Pentapetalae</taxon>
        <taxon>rosids</taxon>
        <taxon>malvids</taxon>
        <taxon>Myrtales</taxon>
        <taxon>Lythraceae</taxon>
        <taxon>Trapa</taxon>
    </lineage>
</organism>
<protein>
    <submittedName>
        <fullName evidence="1">Uncharacterized protein</fullName>
    </submittedName>
</protein>
<dbReference type="AlphaFoldDB" id="A0AAN7QAL2"/>
<reference evidence="1 2" key="1">
    <citation type="journal article" date="2023" name="Hortic Res">
        <title>Pangenome of water caltrop reveals structural variations and asymmetric subgenome divergence after allopolyploidization.</title>
        <authorList>
            <person name="Zhang X."/>
            <person name="Chen Y."/>
            <person name="Wang L."/>
            <person name="Yuan Y."/>
            <person name="Fang M."/>
            <person name="Shi L."/>
            <person name="Lu R."/>
            <person name="Comes H.P."/>
            <person name="Ma Y."/>
            <person name="Chen Y."/>
            <person name="Huang G."/>
            <person name="Zhou Y."/>
            <person name="Zheng Z."/>
            <person name="Qiu Y."/>
        </authorList>
    </citation>
    <scope>NUCLEOTIDE SEQUENCE [LARGE SCALE GENOMIC DNA]</scope>
    <source>
        <strain evidence="1">F231</strain>
    </source>
</reference>
<evidence type="ECO:0000313" key="2">
    <source>
        <dbReference type="Proteomes" id="UP001346149"/>
    </source>
</evidence>
<comment type="caution">
    <text evidence="1">The sequence shown here is derived from an EMBL/GenBank/DDBJ whole genome shotgun (WGS) entry which is preliminary data.</text>
</comment>
<dbReference type="EMBL" id="JAXQNO010000024">
    <property type="protein sequence ID" value="KAK4762349.1"/>
    <property type="molecule type" value="Genomic_DNA"/>
</dbReference>
<accession>A0AAN7QAL2</accession>